<keyword evidence="3" id="KW-1185">Reference proteome</keyword>
<evidence type="ECO:0000313" key="3">
    <source>
        <dbReference type="Proteomes" id="UP001175271"/>
    </source>
</evidence>
<comment type="caution">
    <text evidence="2">The sequence shown here is derived from an EMBL/GenBank/DDBJ whole genome shotgun (WGS) entry which is preliminary data.</text>
</comment>
<feature type="compositionally biased region" description="Polar residues" evidence="1">
    <location>
        <begin position="105"/>
        <end position="117"/>
    </location>
</feature>
<reference evidence="2" key="1">
    <citation type="submission" date="2023-06" db="EMBL/GenBank/DDBJ databases">
        <title>Genomic analysis of the entomopathogenic nematode Steinernema hermaphroditum.</title>
        <authorList>
            <person name="Schwarz E.M."/>
            <person name="Heppert J.K."/>
            <person name="Baniya A."/>
            <person name="Schwartz H.T."/>
            <person name="Tan C.-H."/>
            <person name="Antoshechkin I."/>
            <person name="Sternberg P.W."/>
            <person name="Goodrich-Blair H."/>
            <person name="Dillman A.R."/>
        </authorList>
    </citation>
    <scope>NUCLEOTIDE SEQUENCE</scope>
    <source>
        <strain evidence="2">PS9179</strain>
        <tissue evidence="2">Whole animal</tissue>
    </source>
</reference>
<dbReference type="EMBL" id="JAUCMV010000002">
    <property type="protein sequence ID" value="KAK0414880.1"/>
    <property type="molecule type" value="Genomic_DNA"/>
</dbReference>
<sequence>MFVDNSVFNAVADGSDTASMIVTPLLVFFSALALTHGCPPAAEKTFQIDFSPPLDWTARGDAAARKKRDNEGNGAENGGQPEEITTTTKAPEGGAGNEGQQNQATTTTKAPTGNEGQATPAPAPDSTSAPKKDDPSTHQQATVARAEKTMTRSIKNSILDAIGRSGLIVQPTITFSDIPDLKMTVKPEDVVDNTVVTKTLSLKVNVKIPYMAPDAAWKQISDATFVDLTTDYGVQVRKIQVV</sequence>
<accession>A0AA39HZ96</accession>
<evidence type="ECO:0000313" key="2">
    <source>
        <dbReference type="EMBL" id="KAK0414880.1"/>
    </source>
</evidence>
<feature type="region of interest" description="Disordered" evidence="1">
    <location>
        <begin position="51"/>
        <end position="148"/>
    </location>
</feature>
<gene>
    <name evidence="2" type="ORF">QR680_011656</name>
</gene>
<protein>
    <submittedName>
        <fullName evidence="2">Uncharacterized protein</fullName>
    </submittedName>
</protein>
<feature type="compositionally biased region" description="Low complexity" evidence="1">
    <location>
        <begin position="118"/>
        <end position="129"/>
    </location>
</feature>
<name>A0AA39HZ96_9BILA</name>
<dbReference type="Proteomes" id="UP001175271">
    <property type="component" value="Unassembled WGS sequence"/>
</dbReference>
<feature type="compositionally biased region" description="Basic and acidic residues" evidence="1">
    <location>
        <begin position="62"/>
        <end position="71"/>
    </location>
</feature>
<dbReference type="AlphaFoldDB" id="A0AA39HZ96"/>
<evidence type="ECO:0000256" key="1">
    <source>
        <dbReference type="SAM" id="MobiDB-lite"/>
    </source>
</evidence>
<proteinExistence type="predicted"/>
<organism evidence="2 3">
    <name type="scientific">Steinernema hermaphroditum</name>
    <dbReference type="NCBI Taxonomy" id="289476"/>
    <lineage>
        <taxon>Eukaryota</taxon>
        <taxon>Metazoa</taxon>
        <taxon>Ecdysozoa</taxon>
        <taxon>Nematoda</taxon>
        <taxon>Chromadorea</taxon>
        <taxon>Rhabditida</taxon>
        <taxon>Tylenchina</taxon>
        <taxon>Panagrolaimomorpha</taxon>
        <taxon>Strongyloidoidea</taxon>
        <taxon>Steinernematidae</taxon>
        <taxon>Steinernema</taxon>
    </lineage>
</organism>